<accession>A0ABD5PSM6</accession>
<comment type="caution">
    <text evidence="4">The sequence shown here is derived from an EMBL/GenBank/DDBJ whole genome shotgun (WGS) entry which is preliminary data.</text>
</comment>
<dbReference type="PANTHER" id="PTHR10803">
    <property type="entry name" value="ARSENICAL PUMP-DRIVING ATPASE ARSENITE-TRANSLOCATING ATPASE"/>
    <property type="match status" value="1"/>
</dbReference>
<evidence type="ECO:0000313" key="5">
    <source>
        <dbReference type="Proteomes" id="UP001595898"/>
    </source>
</evidence>
<dbReference type="Proteomes" id="UP001595898">
    <property type="component" value="Unassembled WGS sequence"/>
</dbReference>
<dbReference type="CDD" id="cd02035">
    <property type="entry name" value="ArsA"/>
    <property type="match status" value="1"/>
</dbReference>
<comment type="similarity">
    <text evidence="1">Belongs to the arsA ATPase family.</text>
</comment>
<dbReference type="InterPro" id="IPR016300">
    <property type="entry name" value="ATPase_ArsA/GET3"/>
</dbReference>
<gene>
    <name evidence="4" type="ORF">ACFO5R_16145</name>
</gene>
<dbReference type="NCBIfam" id="TIGR00345">
    <property type="entry name" value="GET3_arsA_TRC40"/>
    <property type="match status" value="1"/>
</dbReference>
<evidence type="ECO:0000259" key="3">
    <source>
        <dbReference type="Pfam" id="PF02374"/>
    </source>
</evidence>
<evidence type="ECO:0000256" key="2">
    <source>
        <dbReference type="SAM" id="MobiDB-lite"/>
    </source>
</evidence>
<dbReference type="InterPro" id="IPR025723">
    <property type="entry name" value="ArsA/GET3_ATPase-like"/>
</dbReference>
<dbReference type="SUPFAM" id="SSF52540">
    <property type="entry name" value="P-loop containing nucleoside triphosphate hydrolases"/>
    <property type="match status" value="1"/>
</dbReference>
<dbReference type="Pfam" id="PF02374">
    <property type="entry name" value="ArsA_ATPase"/>
    <property type="match status" value="1"/>
</dbReference>
<dbReference type="RefSeq" id="WP_250139862.1">
    <property type="nucleotide sequence ID" value="NZ_JALIQP010000002.1"/>
</dbReference>
<protein>
    <submittedName>
        <fullName evidence="4">ArsA family ATPase</fullName>
    </submittedName>
</protein>
<dbReference type="PANTHER" id="PTHR10803:SF3">
    <property type="entry name" value="ATPASE GET3"/>
    <property type="match status" value="1"/>
</dbReference>
<reference evidence="4 5" key="1">
    <citation type="journal article" date="2019" name="Int. J. Syst. Evol. Microbiol.">
        <title>The Global Catalogue of Microorganisms (GCM) 10K type strain sequencing project: providing services to taxonomists for standard genome sequencing and annotation.</title>
        <authorList>
            <consortium name="The Broad Institute Genomics Platform"/>
            <consortium name="The Broad Institute Genome Sequencing Center for Infectious Disease"/>
            <person name="Wu L."/>
            <person name="Ma J."/>
        </authorList>
    </citation>
    <scope>NUCLEOTIDE SEQUENCE [LARGE SCALE GENOMIC DNA]</scope>
    <source>
        <strain evidence="4 5">WLHS5</strain>
    </source>
</reference>
<feature type="region of interest" description="Disordered" evidence="2">
    <location>
        <begin position="1"/>
        <end position="62"/>
    </location>
</feature>
<sequence length="391" mass="42073">MSGIDVAAADEEDADGSSGGEADADEGAHTIEVTPTDSVEETGDRERIDVEPSDEPIDGPEYVLYGGKGGVGKTTMAAATALASARGGTRTLVVSTDPAHSLSDTFETNVPAEPGRIREDIPLYGAEIDPEHAMEQGNAAFAGAGPGAEGNAGPLGGLGEMFGDESPMDAVFGGAMPGADEAAAMQLLLEYLDDDRFDRVVVDTAPTGHTLRLLQLPELMDSMMGRILQFRQRIGGMIEGMKGMFGGQEPPEEEADLEDLQELRERIERLRAALSDPTRTDFRIVMVPEEMSVVESKRLRQQLGEFDIPVGTVVVNRVMEPLSNVADDVEGEFLQPNLDDCEFCQRRWDVQQSALAEAQDLFRGTDVRRVPLFADEVRGEGMLEVVAACLR</sequence>
<evidence type="ECO:0000256" key="1">
    <source>
        <dbReference type="ARBA" id="ARBA00011040"/>
    </source>
</evidence>
<keyword evidence="5" id="KW-1185">Reference proteome</keyword>
<proteinExistence type="inferred from homology"/>
<dbReference type="InterPro" id="IPR027417">
    <property type="entry name" value="P-loop_NTPase"/>
</dbReference>
<feature type="domain" description="ArsA/GET3 Anion-transporting ATPase-like" evidence="3">
    <location>
        <begin position="61"/>
        <end position="390"/>
    </location>
</feature>
<dbReference type="EMBL" id="JBHSFA010000007">
    <property type="protein sequence ID" value="MFC4543463.1"/>
    <property type="molecule type" value="Genomic_DNA"/>
</dbReference>
<dbReference type="Gene3D" id="3.40.50.300">
    <property type="entry name" value="P-loop containing nucleotide triphosphate hydrolases"/>
    <property type="match status" value="1"/>
</dbReference>
<name>A0ABD5PSM6_9EURY</name>
<dbReference type="AlphaFoldDB" id="A0ABD5PSM6"/>
<organism evidence="4 5">
    <name type="scientific">Halosolutus amylolyticus</name>
    <dbReference type="NCBI Taxonomy" id="2932267"/>
    <lineage>
        <taxon>Archaea</taxon>
        <taxon>Methanobacteriati</taxon>
        <taxon>Methanobacteriota</taxon>
        <taxon>Stenosarchaea group</taxon>
        <taxon>Halobacteria</taxon>
        <taxon>Halobacteriales</taxon>
        <taxon>Natrialbaceae</taxon>
        <taxon>Halosolutus</taxon>
    </lineage>
</organism>
<evidence type="ECO:0000313" key="4">
    <source>
        <dbReference type="EMBL" id="MFC4543463.1"/>
    </source>
</evidence>